<evidence type="ECO:0000259" key="6">
    <source>
        <dbReference type="Pfam" id="PF03958"/>
    </source>
</evidence>
<reference evidence="8 9" key="1">
    <citation type="submission" date="2012-06" db="EMBL/GenBank/DDBJ databases">
        <title>Finished chromosome of genome of Oscillatoria acuminata PCC 6304.</title>
        <authorList>
            <consortium name="US DOE Joint Genome Institute"/>
            <person name="Gugger M."/>
            <person name="Coursin T."/>
            <person name="Rippka R."/>
            <person name="Tandeau De Marsac N."/>
            <person name="Huntemann M."/>
            <person name="Wei C.-L."/>
            <person name="Han J."/>
            <person name="Detter J.C."/>
            <person name="Han C."/>
            <person name="Tapia R."/>
            <person name="Davenport K."/>
            <person name="Daligault H."/>
            <person name="Erkkila T."/>
            <person name="Gu W."/>
            <person name="Munk A.C.C."/>
            <person name="Teshima H."/>
            <person name="Xu Y."/>
            <person name="Chain P."/>
            <person name="Chen A."/>
            <person name="Krypides N."/>
            <person name="Mavromatis K."/>
            <person name="Markowitz V."/>
            <person name="Szeto E."/>
            <person name="Ivanova N."/>
            <person name="Mikhailova N."/>
            <person name="Ovchinnikova G."/>
            <person name="Pagani I."/>
            <person name="Pati A."/>
            <person name="Goodwin L."/>
            <person name="Peters L."/>
            <person name="Pitluck S."/>
            <person name="Woyke T."/>
            <person name="Kerfeld C."/>
        </authorList>
    </citation>
    <scope>NUCLEOTIDE SEQUENCE [LARGE SCALE GENOMIC DNA]</scope>
    <source>
        <strain evidence="8 9">PCC 6304</strain>
    </source>
</reference>
<dbReference type="EMBL" id="CP003607">
    <property type="protein sequence ID" value="AFY81940.1"/>
    <property type="molecule type" value="Genomic_DNA"/>
</dbReference>
<evidence type="ECO:0000313" key="8">
    <source>
        <dbReference type="EMBL" id="AFY81940.1"/>
    </source>
</evidence>
<dbReference type="InterPro" id="IPR005644">
    <property type="entry name" value="NolW-like"/>
</dbReference>
<keyword evidence="4" id="KW-0732">Signal</keyword>
<feature type="chain" id="PRO_5003935929" evidence="4">
    <location>
        <begin position="27"/>
        <end position="772"/>
    </location>
</feature>
<dbReference type="STRING" id="56110.Oscil6304_2308"/>
<evidence type="ECO:0000259" key="5">
    <source>
        <dbReference type="Pfam" id="PF00263"/>
    </source>
</evidence>
<dbReference type="InParanoid" id="K9THB7"/>
<name>K9THB7_9CYAN</name>
<dbReference type="GO" id="GO:0009306">
    <property type="term" value="P:protein secretion"/>
    <property type="evidence" value="ECO:0007669"/>
    <property type="project" value="InterPro"/>
</dbReference>
<dbReference type="RefSeq" id="WP_015148582.1">
    <property type="nucleotide sequence ID" value="NC_019693.1"/>
</dbReference>
<dbReference type="GO" id="GO:0009279">
    <property type="term" value="C:cell outer membrane"/>
    <property type="evidence" value="ECO:0007669"/>
    <property type="project" value="UniProtKB-SubCell"/>
</dbReference>
<dbReference type="PATRIC" id="fig|56110.3.peg.2744"/>
<feature type="signal peptide" evidence="4">
    <location>
        <begin position="1"/>
        <end position="26"/>
    </location>
</feature>
<keyword evidence="2" id="KW-0813">Transport</keyword>
<dbReference type="Gene3D" id="2.60.40.3500">
    <property type="match status" value="1"/>
</dbReference>
<feature type="domain" description="AMIN" evidence="7">
    <location>
        <begin position="33"/>
        <end position="116"/>
    </location>
</feature>
<comment type="subcellular location">
    <subcellularLocation>
        <location evidence="2">Cell outer membrane</location>
    </subcellularLocation>
</comment>
<keyword evidence="9" id="KW-1185">Reference proteome</keyword>
<proteinExistence type="inferred from homology"/>
<dbReference type="KEGG" id="oac:Oscil6304_2308"/>
<dbReference type="HOGENOM" id="CLU_015106_0_0_3"/>
<evidence type="ECO:0000256" key="3">
    <source>
        <dbReference type="SAM" id="MobiDB-lite"/>
    </source>
</evidence>
<dbReference type="Proteomes" id="UP000010367">
    <property type="component" value="Chromosome"/>
</dbReference>
<feature type="domain" description="NolW-like" evidence="6">
    <location>
        <begin position="324"/>
        <end position="429"/>
    </location>
</feature>
<dbReference type="GO" id="GO:0015627">
    <property type="term" value="C:type II protein secretion system complex"/>
    <property type="evidence" value="ECO:0007669"/>
    <property type="project" value="TreeGrafter"/>
</dbReference>
<dbReference type="OrthoDB" id="9779724at2"/>
<dbReference type="PANTHER" id="PTHR30332">
    <property type="entry name" value="PROBABLE GENERAL SECRETION PATHWAY PROTEIN D"/>
    <property type="match status" value="1"/>
</dbReference>
<gene>
    <name evidence="8" type="ORF">Oscil6304_2308</name>
</gene>
<feature type="region of interest" description="Disordered" evidence="3">
    <location>
        <begin position="138"/>
        <end position="190"/>
    </location>
</feature>
<evidence type="ECO:0000259" key="7">
    <source>
        <dbReference type="Pfam" id="PF11741"/>
    </source>
</evidence>
<evidence type="ECO:0000256" key="1">
    <source>
        <dbReference type="RuleBase" id="RU004003"/>
    </source>
</evidence>
<evidence type="ECO:0000313" key="9">
    <source>
        <dbReference type="Proteomes" id="UP000010367"/>
    </source>
</evidence>
<dbReference type="PANTHER" id="PTHR30332:SF17">
    <property type="entry name" value="TYPE IV PILIATION SYSTEM PROTEIN DR_0774-RELATED"/>
    <property type="match status" value="1"/>
</dbReference>
<evidence type="ECO:0000256" key="4">
    <source>
        <dbReference type="SAM" id="SignalP"/>
    </source>
</evidence>
<dbReference type="Pfam" id="PF03958">
    <property type="entry name" value="Secretin_N"/>
    <property type="match status" value="1"/>
</dbReference>
<protein>
    <submittedName>
        <fullName evidence="8">Type II secretory pathway, component HofQ</fullName>
    </submittedName>
</protein>
<dbReference type="InterPro" id="IPR050810">
    <property type="entry name" value="Bact_Secretion_Sys_Channel"/>
</dbReference>
<evidence type="ECO:0000256" key="2">
    <source>
        <dbReference type="RuleBase" id="RU004004"/>
    </source>
</evidence>
<dbReference type="InterPro" id="IPR021731">
    <property type="entry name" value="AMIN_dom"/>
</dbReference>
<dbReference type="eggNOG" id="COG1450">
    <property type="taxonomic scope" value="Bacteria"/>
</dbReference>
<dbReference type="Pfam" id="PF11741">
    <property type="entry name" value="AMIN"/>
    <property type="match status" value="1"/>
</dbReference>
<organism evidence="8 9">
    <name type="scientific">Oscillatoria acuminata PCC 6304</name>
    <dbReference type="NCBI Taxonomy" id="56110"/>
    <lineage>
        <taxon>Bacteria</taxon>
        <taxon>Bacillati</taxon>
        <taxon>Cyanobacteriota</taxon>
        <taxon>Cyanophyceae</taxon>
        <taxon>Oscillatoriophycideae</taxon>
        <taxon>Oscillatoriales</taxon>
        <taxon>Oscillatoriaceae</taxon>
        <taxon>Oscillatoria</taxon>
    </lineage>
</organism>
<dbReference type="AlphaFoldDB" id="K9THB7"/>
<feature type="compositionally biased region" description="Pro residues" evidence="3">
    <location>
        <begin position="145"/>
        <end position="160"/>
    </location>
</feature>
<accession>K9THB7</accession>
<feature type="domain" description="Type II/III secretion system secretin-like" evidence="5">
    <location>
        <begin position="582"/>
        <end position="746"/>
    </location>
</feature>
<dbReference type="InterPro" id="IPR004846">
    <property type="entry name" value="T2SS/T3SS_dom"/>
</dbReference>
<dbReference type="Pfam" id="PF00263">
    <property type="entry name" value="Secretin"/>
    <property type="match status" value="1"/>
</dbReference>
<sequence length="772" mass="80632">MKQPHALGCLFGASAIVVMASAPAMAVTQITGVNVNTSGGGVQVILDTQGGDRPQVFTVNRGTDVIADIINTQLNLPGGQSFRQNNPAPGIASIVVTPLDANSVRVIVSGSNSAPEVAINQADSAGINLGFNTGGVAASPNISPSTPPPPPGMTPPPGTTPGPEVLVPNPQITIEGGPAPIARPNQPSAPPFQPRAVAPPVGDIAVSNLPSATPEIDLGAGSTEIIPRLVLRDASVRDVLSLLARTAGLNLAYTPGVAPADGQAQQPGAEVADASPKISLDIENESVQDVFNYIIRLSALEANRVGDTIFVGTRLPDEARNVVVRTLRMNQVSSTDAAGFLTAQGAETQISRERLDIITIGEGAAARTIESRTPEILALRATQGDGPLLLSGLSVLTNERINGITLVGPPNKVEIATSFLSQLDLRRRQVAVNVKIVDVDLLATENFSTSFSFGINDSFFVNDGGAAVANFGGINPPTANTITGSEIVPPVLTNPLSGAGLQFDPNQTTQVPLTGPGAGALFLRPVPGISTNPRDVRVSDYTVFEVDPTTGVITPGTAEFSLPTLFQYPQKFLALLQAQVVSGNAKILTDPTMVVQEGETARLSLTQEIDQPGVFQQVNEDTGVVELFAQPGRIGDAGLTLNVSVSRIDDNGFVTMNIIPSVSAPTGRSTITGGTLLSTRTLQSGTIRIRDGQTLILSGIIQDIDRSFVSKIPILGDLPIIGSLFRSTQRENRRQEVIVLVTPQILDDSDNAGFGYGYAPGQEVQQMLNQNR</sequence>
<comment type="similarity">
    <text evidence="1">Belongs to the bacterial secretin family.</text>
</comment>